<keyword evidence="1" id="KW-1133">Transmembrane helix</keyword>
<evidence type="ECO:0000313" key="3">
    <source>
        <dbReference type="Proteomes" id="UP001595897"/>
    </source>
</evidence>
<evidence type="ECO:0000256" key="1">
    <source>
        <dbReference type="SAM" id="Phobius"/>
    </source>
</evidence>
<sequence>MFWEVFFWLNTALLVLPFPFKVYGYVKGTDTSPRKVKIEEMGNAIFMALGLIPFFGFISEKSVGPLYLWKIWLIIAVGLSILSIFRSPKLSYAKEKIGKTQTVIVSIFSSLFFLPMLVAVYFYAY</sequence>
<keyword evidence="1" id="KW-0472">Membrane</keyword>
<keyword evidence="3" id="KW-1185">Reference proteome</keyword>
<feature type="transmembrane region" description="Helical" evidence="1">
    <location>
        <begin position="103"/>
        <end position="124"/>
    </location>
</feature>
<feature type="transmembrane region" description="Helical" evidence="1">
    <location>
        <begin position="64"/>
        <end position="82"/>
    </location>
</feature>
<protein>
    <submittedName>
        <fullName evidence="2">Uncharacterized protein</fullName>
    </submittedName>
</protein>
<keyword evidence="1" id="KW-0812">Transmembrane</keyword>
<organism evidence="2 3">
    <name type="scientific">Glaciecola siphonariae</name>
    <dbReference type="NCBI Taxonomy" id="521012"/>
    <lineage>
        <taxon>Bacteria</taxon>
        <taxon>Pseudomonadati</taxon>
        <taxon>Pseudomonadota</taxon>
        <taxon>Gammaproteobacteria</taxon>
        <taxon>Alteromonadales</taxon>
        <taxon>Alteromonadaceae</taxon>
        <taxon>Glaciecola</taxon>
    </lineage>
</organism>
<gene>
    <name evidence="2" type="ORF">ACFO4O_09230</name>
</gene>
<accession>A0ABV9LUZ2</accession>
<dbReference type="Proteomes" id="UP001595897">
    <property type="component" value="Unassembled WGS sequence"/>
</dbReference>
<reference evidence="3" key="1">
    <citation type="journal article" date="2019" name="Int. J. Syst. Evol. Microbiol.">
        <title>The Global Catalogue of Microorganisms (GCM) 10K type strain sequencing project: providing services to taxonomists for standard genome sequencing and annotation.</title>
        <authorList>
            <consortium name="The Broad Institute Genomics Platform"/>
            <consortium name="The Broad Institute Genome Sequencing Center for Infectious Disease"/>
            <person name="Wu L."/>
            <person name="Ma J."/>
        </authorList>
    </citation>
    <scope>NUCLEOTIDE SEQUENCE [LARGE SCALE GENOMIC DNA]</scope>
    <source>
        <strain evidence="3">KACC 12507</strain>
    </source>
</reference>
<evidence type="ECO:0000313" key="2">
    <source>
        <dbReference type="EMBL" id="MFC4700337.1"/>
    </source>
</evidence>
<name>A0ABV9LUZ2_9ALTE</name>
<feature type="transmembrane region" description="Helical" evidence="1">
    <location>
        <begin position="6"/>
        <end position="26"/>
    </location>
</feature>
<dbReference type="EMBL" id="JBHSGU010000002">
    <property type="protein sequence ID" value="MFC4700337.1"/>
    <property type="molecule type" value="Genomic_DNA"/>
</dbReference>
<comment type="caution">
    <text evidence="2">The sequence shown here is derived from an EMBL/GenBank/DDBJ whole genome shotgun (WGS) entry which is preliminary data.</text>
</comment>
<dbReference type="RefSeq" id="WP_382407663.1">
    <property type="nucleotide sequence ID" value="NZ_JBHSGU010000002.1"/>
</dbReference>
<feature type="transmembrane region" description="Helical" evidence="1">
    <location>
        <begin position="38"/>
        <end position="58"/>
    </location>
</feature>
<proteinExistence type="predicted"/>